<dbReference type="EMBL" id="LQOM01000025">
    <property type="protein sequence ID" value="ORV14107.1"/>
    <property type="molecule type" value="Genomic_DNA"/>
</dbReference>
<evidence type="ECO:0000313" key="2">
    <source>
        <dbReference type="EMBL" id="ORV14107.1"/>
    </source>
</evidence>
<dbReference type="EMBL" id="PDKV01000030">
    <property type="protein sequence ID" value="PIB75825.1"/>
    <property type="molecule type" value="Genomic_DNA"/>
</dbReference>
<dbReference type="Proteomes" id="UP000230971">
    <property type="component" value="Unassembled WGS sequence"/>
</dbReference>
<comment type="caution">
    <text evidence="2">The sequence shown here is derived from an EMBL/GenBank/DDBJ whole genome shotgun (WGS) entry which is preliminary data.</text>
</comment>
<evidence type="ECO:0000313" key="4">
    <source>
        <dbReference type="Proteomes" id="UP000193907"/>
    </source>
</evidence>
<keyword evidence="1" id="KW-0472">Membrane</keyword>
<reference evidence="2 4" key="1">
    <citation type="submission" date="2016-01" db="EMBL/GenBank/DDBJ databases">
        <title>The new phylogeny of the genus Mycobacterium.</title>
        <authorList>
            <person name="Tarcisio F."/>
            <person name="Conor M."/>
            <person name="Antonella G."/>
            <person name="Elisabetta G."/>
            <person name="Giulia F.S."/>
            <person name="Sara T."/>
            <person name="Anna F."/>
            <person name="Clotilde B."/>
            <person name="Roberto B."/>
            <person name="Veronica D.S."/>
            <person name="Fabio R."/>
            <person name="Monica P."/>
            <person name="Olivier J."/>
            <person name="Enrico T."/>
            <person name="Nicola S."/>
        </authorList>
    </citation>
    <scope>NUCLEOTIDE SEQUENCE [LARGE SCALE GENOMIC DNA]</scope>
    <source>
        <strain evidence="2 4">DSM 44243</strain>
    </source>
</reference>
<protein>
    <submittedName>
        <fullName evidence="2">Uncharacterized protein</fullName>
    </submittedName>
</protein>
<reference evidence="3 5" key="2">
    <citation type="journal article" date="2017" name="Infect. Genet. Evol.">
        <title>The new phylogeny of the genus Mycobacterium: The old and the news.</title>
        <authorList>
            <person name="Tortoli E."/>
            <person name="Fedrizzi T."/>
            <person name="Meehan C.J."/>
            <person name="Trovato A."/>
            <person name="Grottola A."/>
            <person name="Giacobazzi E."/>
            <person name="Serpini G.F."/>
            <person name="Tagliazucchi S."/>
            <person name="Fabio A."/>
            <person name="Bettua C."/>
            <person name="Bertorelli R."/>
            <person name="Frascaro F."/>
            <person name="De Sanctis V."/>
            <person name="Pecorari M."/>
            <person name="Jousson O."/>
            <person name="Segata N."/>
            <person name="Cirillo D.M."/>
        </authorList>
    </citation>
    <scope>NUCLEOTIDE SEQUENCE [LARGE SCALE GENOMIC DNA]</scope>
    <source>
        <strain evidence="3 5">NCTC 12882</strain>
    </source>
</reference>
<accession>A0A1X1RS09</accession>
<dbReference type="STRING" id="28045.AWB95_11130"/>
<feature type="transmembrane region" description="Helical" evidence="1">
    <location>
        <begin position="165"/>
        <end position="188"/>
    </location>
</feature>
<dbReference type="RefSeq" id="WP_062539624.1">
    <property type="nucleotide sequence ID" value="NZ_BBUN01000128.1"/>
</dbReference>
<evidence type="ECO:0000313" key="5">
    <source>
        <dbReference type="Proteomes" id="UP000230971"/>
    </source>
</evidence>
<dbReference type="Proteomes" id="UP000193907">
    <property type="component" value="Unassembled WGS sequence"/>
</dbReference>
<keyword evidence="1" id="KW-0812">Transmembrane</keyword>
<keyword evidence="4" id="KW-1185">Reference proteome</keyword>
<gene>
    <name evidence="2" type="ORF">AWB95_11130</name>
    <name evidence="3" type="ORF">CQY23_19060</name>
</gene>
<feature type="transmembrane region" description="Helical" evidence="1">
    <location>
        <begin position="12"/>
        <end position="37"/>
    </location>
</feature>
<organism evidence="2 4">
    <name type="scientific">Mycobacterium celatum</name>
    <dbReference type="NCBI Taxonomy" id="28045"/>
    <lineage>
        <taxon>Bacteria</taxon>
        <taxon>Bacillati</taxon>
        <taxon>Actinomycetota</taxon>
        <taxon>Actinomycetes</taxon>
        <taxon>Mycobacteriales</taxon>
        <taxon>Mycobacteriaceae</taxon>
        <taxon>Mycobacterium</taxon>
    </lineage>
</organism>
<evidence type="ECO:0000256" key="1">
    <source>
        <dbReference type="SAM" id="Phobius"/>
    </source>
</evidence>
<dbReference type="AlphaFoldDB" id="A0A1X1RS09"/>
<proteinExistence type="predicted"/>
<name>A0A1X1RS09_MYCCE</name>
<evidence type="ECO:0000313" key="3">
    <source>
        <dbReference type="EMBL" id="PIB75825.1"/>
    </source>
</evidence>
<keyword evidence="1" id="KW-1133">Transmembrane helix</keyword>
<sequence length="225" mass="24053">MSATRGAVRISLVVSVLTLVVAVIGFAITLILNLFVLDEYNAYGEVPIPGSGSLQLPAGQVTVSFHTEVISSPSGGGLPVPQLGMRIDPPDGVPDPAVAESYGNTRTVNNDAHVQVWVVQVPAAGTYSIKTDGQVNGYISWLEPRTHNRCTWAFAASASVGAFEVYLRLAASTGLVALCWSWTGLGALRYRLRYRAGQPHSYATAAPSPRIHTHARLLDFSFLSF</sequence>